<evidence type="ECO:0000256" key="3">
    <source>
        <dbReference type="ARBA" id="ARBA00022525"/>
    </source>
</evidence>
<evidence type="ECO:0000256" key="4">
    <source>
        <dbReference type="ARBA" id="ARBA00022729"/>
    </source>
</evidence>
<evidence type="ECO:0000313" key="6">
    <source>
        <dbReference type="EMBL" id="EGZ10530.1"/>
    </source>
</evidence>
<proteinExistence type="inferred from homology"/>
<organism evidence="6 7">
    <name type="scientific">Phytophthora sojae (strain P6497)</name>
    <name type="common">Soybean stem and root rot agent</name>
    <name type="synonym">Phytophthora megasperma f. sp. glycines</name>
    <dbReference type="NCBI Taxonomy" id="1094619"/>
    <lineage>
        <taxon>Eukaryota</taxon>
        <taxon>Sar</taxon>
        <taxon>Stramenopiles</taxon>
        <taxon>Oomycota</taxon>
        <taxon>Peronosporomycetes</taxon>
        <taxon>Peronosporales</taxon>
        <taxon>Peronosporaceae</taxon>
        <taxon>Phytophthora</taxon>
    </lineage>
</organism>
<name>G5A0J4_PHYSP</name>
<dbReference type="EMBL" id="JH159158">
    <property type="protein sequence ID" value="EGZ10530.1"/>
    <property type="molecule type" value="Genomic_DNA"/>
</dbReference>
<protein>
    <recommendedName>
        <fullName evidence="5">RxLR effector protein</fullName>
    </recommendedName>
</protein>
<comment type="similarity">
    <text evidence="2 5">Belongs to the RxLR effector family.</text>
</comment>
<gene>
    <name evidence="6" type="ORF">PHYSODRAFT_287080</name>
</gene>
<dbReference type="KEGG" id="psoj:PHYSODRAFT_287080"/>
<dbReference type="GO" id="GO:0005576">
    <property type="term" value="C:extracellular region"/>
    <property type="evidence" value="ECO:0007669"/>
    <property type="project" value="UniProtKB-SubCell"/>
</dbReference>
<dbReference type="Proteomes" id="UP000002640">
    <property type="component" value="Unassembled WGS sequence"/>
</dbReference>
<comment type="function">
    <text evidence="5">Effector that suppresses plant defense responses during pathogen infection.</text>
</comment>
<dbReference type="InterPro" id="IPR031825">
    <property type="entry name" value="RXLR"/>
</dbReference>
<evidence type="ECO:0000313" key="7">
    <source>
        <dbReference type="Proteomes" id="UP000002640"/>
    </source>
</evidence>
<comment type="domain">
    <text evidence="5">The RxLR-dEER motif acts to carry the protein into the host cell cytoplasm through binding to cell surface phosphatidylinositol-3-phosphate.</text>
</comment>
<dbReference type="InParanoid" id="G5A0J4"/>
<accession>G5A0J4</accession>
<sequence length="168" mass="18828">MCMQAAPVLHSLGHLLFRHQAGKPRTPKAPSTQYATPLSSFSSSAALFAGVESLAATSHDQPGTSQLVLLDEVCTFGSSEKAGKLFLRAHKGADEDDEARTINMKILDDMMSSAVLRDDSFWKWVRKLKLTDEQVYNALDVDNLPTYRRIFQEYQKYLERVAPHLLTK</sequence>
<reference evidence="6 7" key="1">
    <citation type="journal article" date="2006" name="Science">
        <title>Phytophthora genome sequences uncover evolutionary origins and mechanisms of pathogenesis.</title>
        <authorList>
            <person name="Tyler B.M."/>
            <person name="Tripathy S."/>
            <person name="Zhang X."/>
            <person name="Dehal P."/>
            <person name="Jiang R.H."/>
            <person name="Aerts A."/>
            <person name="Arredondo F.D."/>
            <person name="Baxter L."/>
            <person name="Bensasson D."/>
            <person name="Beynon J.L."/>
            <person name="Chapman J."/>
            <person name="Damasceno C.M."/>
            <person name="Dorrance A.E."/>
            <person name="Dou D."/>
            <person name="Dickerman A.W."/>
            <person name="Dubchak I.L."/>
            <person name="Garbelotto M."/>
            <person name="Gijzen M."/>
            <person name="Gordon S.G."/>
            <person name="Govers F."/>
            <person name="Grunwald N.J."/>
            <person name="Huang W."/>
            <person name="Ivors K.L."/>
            <person name="Jones R.W."/>
            <person name="Kamoun S."/>
            <person name="Krampis K."/>
            <person name="Lamour K.H."/>
            <person name="Lee M.K."/>
            <person name="McDonald W.H."/>
            <person name="Medina M."/>
            <person name="Meijer H.J."/>
            <person name="Nordberg E.K."/>
            <person name="Maclean D.J."/>
            <person name="Ospina-Giraldo M.D."/>
            <person name="Morris P.F."/>
            <person name="Phuntumart V."/>
            <person name="Putnam N.H."/>
            <person name="Rash S."/>
            <person name="Rose J.K."/>
            <person name="Sakihama Y."/>
            <person name="Salamov A.A."/>
            <person name="Savidor A."/>
            <person name="Scheuring C.F."/>
            <person name="Smith B.M."/>
            <person name="Sobral B.W."/>
            <person name="Terry A."/>
            <person name="Torto-Alalibo T.A."/>
            <person name="Win J."/>
            <person name="Xu Z."/>
            <person name="Zhang H."/>
            <person name="Grigoriev I.V."/>
            <person name="Rokhsar D.S."/>
            <person name="Boore J.L."/>
        </authorList>
    </citation>
    <scope>NUCLEOTIDE SEQUENCE [LARGE SCALE GENOMIC DNA]</scope>
    <source>
        <strain evidence="6 7">P6497</strain>
    </source>
</reference>
<dbReference type="Pfam" id="PF16810">
    <property type="entry name" value="RXLR"/>
    <property type="match status" value="1"/>
</dbReference>
<dbReference type="AlphaFoldDB" id="G5A0J4"/>
<keyword evidence="4" id="KW-0732">Signal</keyword>
<keyword evidence="7" id="KW-1185">Reference proteome</keyword>
<keyword evidence="3 5" id="KW-0964">Secreted</keyword>
<evidence type="ECO:0000256" key="1">
    <source>
        <dbReference type="ARBA" id="ARBA00004613"/>
    </source>
</evidence>
<evidence type="ECO:0000256" key="5">
    <source>
        <dbReference type="RuleBase" id="RU367124"/>
    </source>
</evidence>
<dbReference type="RefSeq" id="XP_009533275.1">
    <property type="nucleotide sequence ID" value="XM_009534980.1"/>
</dbReference>
<dbReference type="GeneID" id="20640551"/>
<evidence type="ECO:0000256" key="2">
    <source>
        <dbReference type="ARBA" id="ARBA00010400"/>
    </source>
</evidence>
<comment type="subcellular location">
    <subcellularLocation>
        <location evidence="1 5">Secreted</location>
    </subcellularLocation>
</comment>